<reference evidence="4" key="1">
    <citation type="submission" date="2022-09" db="EMBL/GenBank/DDBJ databases">
        <title>Novel Mycoplasma species identified in domestic and wild animals.</title>
        <authorList>
            <person name="Volokhov D.V."/>
            <person name="Furtak V.A."/>
            <person name="Zagorodnyaya T.A."/>
        </authorList>
    </citation>
    <scope>NUCLEOTIDE SEQUENCE</scope>
    <source>
        <strain evidence="4">Oakley</strain>
    </source>
</reference>
<organism evidence="4 5">
    <name type="scientific">Paracholeplasma manati</name>
    <dbReference type="NCBI Taxonomy" id="591373"/>
    <lineage>
        <taxon>Bacteria</taxon>
        <taxon>Bacillati</taxon>
        <taxon>Mycoplasmatota</taxon>
        <taxon>Mollicutes</taxon>
        <taxon>Acholeplasmatales</taxon>
        <taxon>Acholeplasmataceae</taxon>
        <taxon>Paracholeplasma</taxon>
    </lineage>
</organism>
<dbReference type="PANTHER" id="PTHR10434:SF11">
    <property type="entry name" value="1-ACYL-SN-GLYCEROL-3-PHOSPHATE ACYLTRANSFERASE"/>
    <property type="match status" value="1"/>
</dbReference>
<evidence type="ECO:0000313" key="4">
    <source>
        <dbReference type="EMBL" id="MCV2231897.1"/>
    </source>
</evidence>
<evidence type="ECO:0000259" key="3">
    <source>
        <dbReference type="SMART" id="SM00563"/>
    </source>
</evidence>
<sequence>MKKPNGALFWPLGGLLKLYAFGKGQRIIHKDTITGPAITLSNHTSFYDFIYTTTALYPKRMNYLAAHKMFFDPLLGPFLRLSRAIPKALLQPDAVATLKALRVLKNKGILSIFPEGQISPSGRFMKPTFSVAKLIKKAKVDVFIVKHQFPYLVNPPWTKKTFRGRIDTQVVKLFGPKDIEQLSEQAIYEAVQKALYHSPYEDNLIKQYTYKLNDIHGLEHVLTECPHCHQTGLISNQHQLNCPHCQQSFKYDRYGRIDGTGVDVLYEAQRQRLIETVKQNPNYTLQSPVRLEGYQDKHVKTIGEGQLTLNKSGYHFVGHVLDKETTYHFDVKDVPTCPSDIGINIQIYEGYELYQFVFSDPYLPTQFVLLGEVLHEDYVQTHTGGNV</sequence>
<dbReference type="GO" id="GO:0016746">
    <property type="term" value="F:acyltransferase activity"/>
    <property type="evidence" value="ECO:0007669"/>
    <property type="project" value="UniProtKB-KW"/>
</dbReference>
<dbReference type="CDD" id="cd07989">
    <property type="entry name" value="LPLAT_AGPAT-like"/>
    <property type="match status" value="1"/>
</dbReference>
<protein>
    <submittedName>
        <fullName evidence="4">1-acyl-sn-glycerol-3-phosphate acyltransferase</fullName>
    </submittedName>
</protein>
<dbReference type="SMART" id="SM00563">
    <property type="entry name" value="PlsC"/>
    <property type="match status" value="1"/>
</dbReference>
<gene>
    <name evidence="4" type="ORF">N7548_03545</name>
</gene>
<keyword evidence="5" id="KW-1185">Reference proteome</keyword>
<dbReference type="SUPFAM" id="SSF69593">
    <property type="entry name" value="Glycerol-3-phosphate (1)-acyltransferase"/>
    <property type="match status" value="1"/>
</dbReference>
<name>A0ABT2Y576_9MOLU</name>
<dbReference type="Pfam" id="PF01553">
    <property type="entry name" value="Acyltransferase"/>
    <property type="match status" value="1"/>
</dbReference>
<accession>A0ABT2Y576</accession>
<dbReference type="RefSeq" id="WP_263608050.1">
    <property type="nucleotide sequence ID" value="NZ_JAOVQM010000002.1"/>
</dbReference>
<keyword evidence="1" id="KW-0808">Transferase</keyword>
<keyword evidence="2 4" id="KW-0012">Acyltransferase</keyword>
<dbReference type="Proteomes" id="UP001177160">
    <property type="component" value="Unassembled WGS sequence"/>
</dbReference>
<comment type="caution">
    <text evidence="4">The sequence shown here is derived from an EMBL/GenBank/DDBJ whole genome shotgun (WGS) entry which is preliminary data.</text>
</comment>
<feature type="domain" description="Phospholipid/glycerol acyltransferase" evidence="3">
    <location>
        <begin position="37"/>
        <end position="150"/>
    </location>
</feature>
<dbReference type="PANTHER" id="PTHR10434">
    <property type="entry name" value="1-ACYL-SN-GLYCEROL-3-PHOSPHATE ACYLTRANSFERASE"/>
    <property type="match status" value="1"/>
</dbReference>
<evidence type="ECO:0000256" key="1">
    <source>
        <dbReference type="ARBA" id="ARBA00022679"/>
    </source>
</evidence>
<dbReference type="EMBL" id="JAOVQM010000002">
    <property type="protein sequence ID" value="MCV2231897.1"/>
    <property type="molecule type" value="Genomic_DNA"/>
</dbReference>
<dbReference type="InterPro" id="IPR002123">
    <property type="entry name" value="Plipid/glycerol_acylTrfase"/>
</dbReference>
<proteinExistence type="predicted"/>
<evidence type="ECO:0000313" key="5">
    <source>
        <dbReference type="Proteomes" id="UP001177160"/>
    </source>
</evidence>
<evidence type="ECO:0000256" key="2">
    <source>
        <dbReference type="ARBA" id="ARBA00023315"/>
    </source>
</evidence>